<evidence type="ECO:0000313" key="18">
    <source>
        <dbReference type="EMBL" id="ERK47757.1"/>
    </source>
</evidence>
<dbReference type="PIRSF" id="PIRSF000853">
    <property type="entry name" value="PPDK"/>
    <property type="match status" value="1"/>
</dbReference>
<dbReference type="Proteomes" id="UP000016608">
    <property type="component" value="Unassembled WGS sequence"/>
</dbReference>
<dbReference type="AlphaFoldDB" id="U2RAK6"/>
<dbReference type="NCBIfam" id="TIGR01828">
    <property type="entry name" value="pyru_phos_dikin"/>
    <property type="match status" value="1"/>
</dbReference>
<comment type="caution">
    <text evidence="18">The sequence shown here is derived from an EMBL/GenBank/DDBJ whole genome shotgun (WGS) entry which is preliminary data.</text>
</comment>
<evidence type="ECO:0000256" key="4">
    <source>
        <dbReference type="ARBA" id="ARBA00020138"/>
    </source>
</evidence>
<dbReference type="PROSITE" id="PS00370">
    <property type="entry name" value="PEP_ENZYMES_PHOS_SITE"/>
    <property type="match status" value="1"/>
</dbReference>
<evidence type="ECO:0000256" key="5">
    <source>
        <dbReference type="ARBA" id="ARBA00022679"/>
    </source>
</evidence>
<dbReference type="InterPro" id="IPR015813">
    <property type="entry name" value="Pyrv/PenolPyrv_kinase-like_dom"/>
</dbReference>
<feature type="domain" description="PEP-utilising enzyme C-terminal" evidence="17">
    <location>
        <begin position="519"/>
        <end position="869"/>
    </location>
</feature>
<dbReference type="Gene3D" id="1.20.80.30">
    <property type="match status" value="1"/>
</dbReference>
<dbReference type="Gene3D" id="1.10.189.10">
    <property type="entry name" value="Pyruvate Phosphate Dikinase, domain 2"/>
    <property type="match status" value="1"/>
</dbReference>
<evidence type="ECO:0000256" key="13">
    <source>
        <dbReference type="PIRSR" id="PIRSR000853-2"/>
    </source>
</evidence>
<dbReference type="GO" id="GO:0016301">
    <property type="term" value="F:kinase activity"/>
    <property type="evidence" value="ECO:0007669"/>
    <property type="project" value="UniProtKB-UniRule"/>
</dbReference>
<evidence type="ECO:0000256" key="6">
    <source>
        <dbReference type="ARBA" id="ARBA00022723"/>
    </source>
</evidence>
<evidence type="ECO:0000256" key="12">
    <source>
        <dbReference type="PIRSR" id="PIRSR000853-1"/>
    </source>
</evidence>
<keyword evidence="6 14" id="KW-0479">Metal-binding</keyword>
<feature type="domain" description="Pyruvate phosphate dikinase AMP/ATP-binding" evidence="16">
    <location>
        <begin position="59"/>
        <end position="287"/>
    </location>
</feature>
<feature type="binding site" evidence="13">
    <location>
        <position position="745"/>
    </location>
    <ligand>
        <name>substrate</name>
    </ligand>
</feature>
<dbReference type="InterPro" id="IPR018274">
    <property type="entry name" value="PEP_util_AS"/>
</dbReference>
<dbReference type="GeneID" id="42786999"/>
<evidence type="ECO:0000259" key="16">
    <source>
        <dbReference type="Pfam" id="PF01326"/>
    </source>
</evidence>
<feature type="binding site" evidence="14">
    <location>
        <position position="745"/>
    </location>
    <ligand>
        <name>Mg(2+)</name>
        <dbReference type="ChEBI" id="CHEBI:18420"/>
    </ligand>
</feature>
<feature type="binding site" evidence="13">
    <location>
        <position position="768"/>
    </location>
    <ligand>
        <name>substrate</name>
    </ligand>
</feature>
<evidence type="ECO:0000256" key="14">
    <source>
        <dbReference type="PIRSR" id="PIRSR000853-3"/>
    </source>
</evidence>
<evidence type="ECO:0000259" key="15">
    <source>
        <dbReference type="Pfam" id="PF00391"/>
    </source>
</evidence>
<feature type="binding site" evidence="13">
    <location>
        <position position="616"/>
    </location>
    <ligand>
        <name>substrate</name>
    </ligand>
</feature>
<accession>U2RAK6</accession>
<dbReference type="GO" id="GO:0046872">
    <property type="term" value="F:metal ion binding"/>
    <property type="evidence" value="ECO:0007669"/>
    <property type="project" value="UniProtKB-UniRule"/>
</dbReference>
<reference evidence="18 19" key="1">
    <citation type="submission" date="2013-06" db="EMBL/GenBank/DDBJ databases">
        <authorList>
            <person name="Weinstock G."/>
            <person name="Sodergren E."/>
            <person name="Lobos E.A."/>
            <person name="Fulton L."/>
            <person name="Fulton R."/>
            <person name="Courtney L."/>
            <person name="Fronick C."/>
            <person name="O'Laughlin M."/>
            <person name="Godfrey J."/>
            <person name="Wilson R.M."/>
            <person name="Miner T."/>
            <person name="Farmer C."/>
            <person name="Delehaunty K."/>
            <person name="Cordes M."/>
            <person name="Minx P."/>
            <person name="Tomlinson C."/>
            <person name="Chen J."/>
            <person name="Wollam A."/>
            <person name="Pepin K.H."/>
            <person name="Bhonagiri V."/>
            <person name="Zhang X."/>
            <person name="Warren W."/>
            <person name="Mitreva M."/>
            <person name="Mardis E.R."/>
            <person name="Wilson R.K."/>
        </authorList>
    </citation>
    <scope>NUCLEOTIDE SEQUENCE [LARGE SCALE GENOMIC DNA]</scope>
    <source>
        <strain evidence="18 19">ATCC 29099</strain>
    </source>
</reference>
<keyword evidence="9" id="KW-0067">ATP-binding</keyword>
<dbReference type="RefSeq" id="WP_021739610.1">
    <property type="nucleotide sequence ID" value="NZ_KI271144.1"/>
</dbReference>
<evidence type="ECO:0000256" key="7">
    <source>
        <dbReference type="ARBA" id="ARBA00022741"/>
    </source>
</evidence>
<dbReference type="InterPro" id="IPR002192">
    <property type="entry name" value="PPDK_AMP/ATP-bd"/>
</dbReference>
<dbReference type="EC" id="2.7.9.1" evidence="3 11"/>
<dbReference type="InterPro" id="IPR036637">
    <property type="entry name" value="Phosphohistidine_dom_sf"/>
</dbReference>
<dbReference type="InterPro" id="IPR008279">
    <property type="entry name" value="PEP-util_enz_mobile_dom"/>
</dbReference>
<keyword evidence="8 18" id="KW-0418">Kinase</keyword>
<feature type="active site" description="Proton donor" evidence="12">
    <location>
        <position position="831"/>
    </location>
</feature>
<dbReference type="Pfam" id="PF02896">
    <property type="entry name" value="PEP-utilizers_C"/>
    <property type="match status" value="1"/>
</dbReference>
<evidence type="ECO:0000313" key="19">
    <source>
        <dbReference type="Proteomes" id="UP000016608"/>
    </source>
</evidence>
<dbReference type="eggNOG" id="COG1080">
    <property type="taxonomic scope" value="Bacteria"/>
</dbReference>
<sequence>MAKWVYLFSEGNASMRELLGGKGANLAEMTGLGLPVPQGFTITTEACTQYYEDGREINDEIQGQINEYIGKMEEITGKKFGDKENPLLVSVRSGARASMPGMMDTILNLGLNETVVEVLAEKSNNPRWAWDCYRRFIQMYSDVVMEVGKKYFEQLIDAMKEKKGVTFDVDLTAEDLKELAGQFKAEYKAKIGQDFPDDPKEQLMGAVKAVFRSWDNPRANVYRRDNDIPYSWGTAVNVQAMAFGNMGDDCGTGVAFTRDPATGEKKLMGEFLINAQGEDVVAGVRTPMPIAKMEEEFPEAYAQFVQVCKTLEDHYRDMQDMEFTVENRKLYMLQTRNGKRTAQAALKIACDLVDEGMRTEKEAVAMIEPRNLDALLHPTFDTAALKAATPIAKALGAAPGAACGKIVFTADDAVEWAARGEKVVLVRLETSPEDITGMKASQGILTVRGGMTSHAAVVARGMGACCVSGCGDIIMDEENKKFTLAGKEYHEGDVISFDGSTGCIYDGAIPTVEATIAGEFGRIMAWADKYRTLKVRTNADTPADAKKARELGAEGIGLCRTEHMFFEGNRIDAFREMICADTVEEREAALEKILPYQQGDFEQLYEAMEGEAVTIRFLDPPLHEFVPTEEEDIKKLADAQGKSVDQIKAIIEGLKEFNPMMGHRGCRLAVTYPEIAKMQTKAVIRAAINVSKAHPEWNMVPEIMIPLVGDIKELKYVKKFVVETADAEIAAAGADLKYEVGTMIEIPRAALTADEIATEAEFFCFGTNDLTQMTFGFSRDDAGKFLDAYYDAKIFENDPFAKLDQDGVGKLMEMALKLGKPVRPTLHCGICGEHGGDPSSVEFCHKIGLDYVSCSPFRVPIARLAAAQAAISSEQ</sequence>
<dbReference type="NCBIfam" id="NF004531">
    <property type="entry name" value="PRK05878.1"/>
    <property type="match status" value="1"/>
</dbReference>
<dbReference type="GO" id="GO:0050242">
    <property type="term" value="F:pyruvate, phosphate dikinase activity"/>
    <property type="evidence" value="ECO:0007669"/>
    <property type="project" value="UniProtKB-UniRule"/>
</dbReference>
<evidence type="ECO:0000256" key="1">
    <source>
        <dbReference type="ARBA" id="ARBA00001946"/>
    </source>
</evidence>
<keyword evidence="7" id="KW-0547">Nucleotide-binding</keyword>
<dbReference type="Gene3D" id="3.50.30.10">
    <property type="entry name" value="Phosphohistidine domain"/>
    <property type="match status" value="1"/>
</dbReference>
<dbReference type="InterPro" id="IPR013815">
    <property type="entry name" value="ATP_grasp_subdomain_1"/>
</dbReference>
<dbReference type="eggNOG" id="COG0574">
    <property type="taxonomic scope" value="Bacteria"/>
</dbReference>
<proteinExistence type="inferred from homology"/>
<feature type="binding site" evidence="13">
    <location>
        <position position="769"/>
    </location>
    <ligand>
        <name>substrate</name>
    </ligand>
</feature>
<comment type="catalytic activity">
    <reaction evidence="11">
        <text>pyruvate + phosphate + ATP = phosphoenolpyruvate + AMP + diphosphate + H(+)</text>
        <dbReference type="Rhea" id="RHEA:10756"/>
        <dbReference type="ChEBI" id="CHEBI:15361"/>
        <dbReference type="ChEBI" id="CHEBI:15378"/>
        <dbReference type="ChEBI" id="CHEBI:30616"/>
        <dbReference type="ChEBI" id="CHEBI:33019"/>
        <dbReference type="ChEBI" id="CHEBI:43474"/>
        <dbReference type="ChEBI" id="CHEBI:58702"/>
        <dbReference type="ChEBI" id="CHEBI:456215"/>
        <dbReference type="EC" id="2.7.9.1"/>
    </reaction>
</comment>
<organism evidence="18 19">
    <name type="scientific">Eubacterium ramulus ATCC 29099</name>
    <dbReference type="NCBI Taxonomy" id="1256908"/>
    <lineage>
        <taxon>Bacteria</taxon>
        <taxon>Bacillati</taxon>
        <taxon>Bacillota</taxon>
        <taxon>Clostridia</taxon>
        <taxon>Eubacteriales</taxon>
        <taxon>Eubacteriaceae</taxon>
        <taxon>Eubacterium</taxon>
    </lineage>
</organism>
<dbReference type="PATRIC" id="fig|1256908.3.peg.1129"/>
<dbReference type="PANTHER" id="PTHR22931:SF9">
    <property type="entry name" value="PYRUVATE, PHOSPHATE DIKINASE 1, CHLOROPLASTIC"/>
    <property type="match status" value="1"/>
</dbReference>
<evidence type="ECO:0000259" key="17">
    <source>
        <dbReference type="Pfam" id="PF02896"/>
    </source>
</evidence>
<dbReference type="SUPFAM" id="SSF56059">
    <property type="entry name" value="Glutathione synthetase ATP-binding domain-like"/>
    <property type="match status" value="1"/>
</dbReference>
<dbReference type="InterPro" id="IPR000121">
    <property type="entry name" value="PEP_util_C"/>
</dbReference>
<comment type="cofactor">
    <cofactor evidence="1 11 14">
        <name>Mg(2+)</name>
        <dbReference type="ChEBI" id="CHEBI:18420"/>
    </cofactor>
</comment>
<protein>
    <recommendedName>
        <fullName evidence="4 11">Pyruvate, phosphate dikinase</fullName>
        <ecNumber evidence="3 11">2.7.9.1</ecNumber>
    </recommendedName>
</protein>
<feature type="binding site" evidence="13">
    <location>
        <position position="767"/>
    </location>
    <ligand>
        <name>substrate</name>
    </ligand>
</feature>
<keyword evidence="5" id="KW-0808">Transferase</keyword>
<dbReference type="InterPro" id="IPR010121">
    <property type="entry name" value="Pyruvate_phosphate_dikinase"/>
</dbReference>
<gene>
    <name evidence="18" type="ORF">HMPREF0373_01225</name>
</gene>
<evidence type="ECO:0000256" key="10">
    <source>
        <dbReference type="ARBA" id="ARBA00022842"/>
    </source>
</evidence>
<feature type="binding site" evidence="14">
    <location>
        <position position="769"/>
    </location>
    <ligand>
        <name>Mg(2+)</name>
        <dbReference type="ChEBI" id="CHEBI:18420"/>
    </ligand>
</feature>
<evidence type="ECO:0000256" key="2">
    <source>
        <dbReference type="ARBA" id="ARBA00007837"/>
    </source>
</evidence>
<evidence type="ECO:0000256" key="11">
    <source>
        <dbReference type="PIRNR" id="PIRNR000853"/>
    </source>
</evidence>
<feature type="domain" description="Pyruvate phosphate dikinase AMP/ATP-binding" evidence="16">
    <location>
        <begin position="302"/>
        <end position="351"/>
    </location>
</feature>
<keyword evidence="18" id="KW-0670">Pyruvate</keyword>
<dbReference type="Pfam" id="PF00391">
    <property type="entry name" value="PEP-utilizers"/>
    <property type="match status" value="1"/>
</dbReference>
<dbReference type="InterPro" id="IPR040442">
    <property type="entry name" value="Pyrv_kinase-like_dom_sf"/>
</dbReference>
<keyword evidence="10 14" id="KW-0460">Magnesium</keyword>
<dbReference type="SUPFAM" id="SSF52009">
    <property type="entry name" value="Phosphohistidine domain"/>
    <property type="match status" value="1"/>
</dbReference>
<evidence type="ECO:0000256" key="9">
    <source>
        <dbReference type="ARBA" id="ARBA00022840"/>
    </source>
</evidence>
<evidence type="ECO:0000256" key="3">
    <source>
        <dbReference type="ARBA" id="ARBA00011994"/>
    </source>
</evidence>
<feature type="binding site" evidence="13">
    <location>
        <position position="560"/>
    </location>
    <ligand>
        <name>substrate</name>
    </ligand>
</feature>
<keyword evidence="19" id="KW-1185">Reference proteome</keyword>
<dbReference type="Gene3D" id="3.30.470.20">
    <property type="entry name" value="ATP-grasp fold, B domain"/>
    <property type="match status" value="1"/>
</dbReference>
<dbReference type="SUPFAM" id="SSF51621">
    <property type="entry name" value="Phosphoenolpyruvate/pyruvate domain"/>
    <property type="match status" value="1"/>
</dbReference>
<comment type="similarity">
    <text evidence="2 11">Belongs to the PEP-utilizing enzyme family.</text>
</comment>
<feature type="active site" description="Tele-phosphohistidine intermediate" evidence="12">
    <location>
        <position position="454"/>
    </location>
</feature>
<dbReference type="HOGENOM" id="CLU_015345_0_2_9"/>
<dbReference type="Pfam" id="PF01326">
    <property type="entry name" value="PPDK_N"/>
    <property type="match status" value="2"/>
</dbReference>
<feature type="domain" description="PEP-utilising enzyme mobile" evidence="15">
    <location>
        <begin position="421"/>
        <end position="502"/>
    </location>
</feature>
<dbReference type="PANTHER" id="PTHR22931">
    <property type="entry name" value="PHOSPHOENOLPYRUVATE DIKINASE-RELATED"/>
    <property type="match status" value="1"/>
</dbReference>
<dbReference type="EMBL" id="AWVJ01000080">
    <property type="protein sequence ID" value="ERK47757.1"/>
    <property type="molecule type" value="Genomic_DNA"/>
</dbReference>
<evidence type="ECO:0000256" key="8">
    <source>
        <dbReference type="ARBA" id="ARBA00022777"/>
    </source>
</evidence>
<feature type="binding site" evidence="13">
    <location>
        <position position="766"/>
    </location>
    <ligand>
        <name>substrate</name>
    </ligand>
</feature>
<name>U2RAK6_EUBRA</name>
<dbReference type="Gene3D" id="3.20.20.60">
    <property type="entry name" value="Phosphoenolpyruvate-binding domains"/>
    <property type="match status" value="1"/>
</dbReference>
<dbReference type="GO" id="GO:0005524">
    <property type="term" value="F:ATP binding"/>
    <property type="evidence" value="ECO:0007669"/>
    <property type="project" value="UniProtKB-UniRule"/>
</dbReference>
<dbReference type="Gene3D" id="3.30.1490.20">
    <property type="entry name" value="ATP-grasp fold, A domain"/>
    <property type="match status" value="1"/>
</dbReference>